<protein>
    <submittedName>
        <fullName evidence="2">Uncharacterized protein</fullName>
    </submittedName>
</protein>
<dbReference type="OrthoDB" id="9835295at2"/>
<keyword evidence="3" id="KW-1185">Reference proteome</keyword>
<organism evidence="2 3">
    <name type="scientific">Alteriqipengyuania lutimaris</name>
    <dbReference type="NCBI Taxonomy" id="1538146"/>
    <lineage>
        <taxon>Bacteria</taxon>
        <taxon>Pseudomonadati</taxon>
        <taxon>Pseudomonadota</taxon>
        <taxon>Alphaproteobacteria</taxon>
        <taxon>Sphingomonadales</taxon>
        <taxon>Erythrobacteraceae</taxon>
        <taxon>Alteriqipengyuania</taxon>
    </lineage>
</organism>
<sequence>MERELIGTPFILLAAALLTPVTMLVPYRYLRSPERARAISALAIFVCAPLVAFGTVRWRWGVDELDDSPAAGLPYFAAAYETFWIWCASMIALLVLHAPMTKMGEILRPSDKSDPDVFE</sequence>
<gene>
    <name evidence="2" type="ORF">DL238_13900</name>
</gene>
<evidence type="ECO:0000313" key="2">
    <source>
        <dbReference type="EMBL" id="RDS75789.1"/>
    </source>
</evidence>
<dbReference type="RefSeq" id="WP_115493057.1">
    <property type="nucleotide sequence ID" value="NZ_JACHWW010000002.1"/>
</dbReference>
<feature type="transmembrane region" description="Helical" evidence="1">
    <location>
        <begin position="39"/>
        <end position="60"/>
    </location>
</feature>
<accession>A0A395LGS7</accession>
<name>A0A395LGS7_9SPHN</name>
<keyword evidence="1" id="KW-0812">Transmembrane</keyword>
<feature type="transmembrane region" description="Helical" evidence="1">
    <location>
        <begin position="6"/>
        <end position="27"/>
    </location>
</feature>
<comment type="caution">
    <text evidence="2">The sequence shown here is derived from an EMBL/GenBank/DDBJ whole genome shotgun (WGS) entry which is preliminary data.</text>
</comment>
<keyword evidence="1" id="KW-0472">Membrane</keyword>
<evidence type="ECO:0000313" key="3">
    <source>
        <dbReference type="Proteomes" id="UP000254101"/>
    </source>
</evidence>
<feature type="transmembrane region" description="Helical" evidence="1">
    <location>
        <begin position="72"/>
        <end position="96"/>
    </location>
</feature>
<evidence type="ECO:0000256" key="1">
    <source>
        <dbReference type="SAM" id="Phobius"/>
    </source>
</evidence>
<reference evidence="2 3" key="1">
    <citation type="submission" date="2018-07" db="EMBL/GenBank/DDBJ databases">
        <title>Erythrobacter nanhaiensis sp. nov., a novel member of the genus Erythrobacter isolated from the South China Sea.</title>
        <authorList>
            <person name="Chen X."/>
            <person name="Liu J."/>
        </authorList>
    </citation>
    <scope>NUCLEOTIDE SEQUENCE [LARGE SCALE GENOMIC DNA]</scope>
    <source>
        <strain evidence="2 3">S-5</strain>
    </source>
</reference>
<dbReference type="AlphaFoldDB" id="A0A395LGS7"/>
<keyword evidence="1" id="KW-1133">Transmembrane helix</keyword>
<dbReference type="Proteomes" id="UP000254101">
    <property type="component" value="Unassembled WGS sequence"/>
</dbReference>
<dbReference type="EMBL" id="QRBB01000002">
    <property type="protein sequence ID" value="RDS75789.1"/>
    <property type="molecule type" value="Genomic_DNA"/>
</dbReference>
<proteinExistence type="predicted"/>